<organism evidence="1 2">
    <name type="scientific">Candidatus Enterovibrio escicola</name>
    <dbReference type="NCBI Taxonomy" id="1927127"/>
    <lineage>
        <taxon>Bacteria</taxon>
        <taxon>Pseudomonadati</taxon>
        <taxon>Pseudomonadota</taxon>
        <taxon>Gammaproteobacteria</taxon>
        <taxon>Vibrionales</taxon>
        <taxon>Vibrionaceae</taxon>
        <taxon>Enterovibrio</taxon>
    </lineage>
</organism>
<dbReference type="EMBL" id="NBYY01000013">
    <property type="protein sequence ID" value="PCS22959.1"/>
    <property type="molecule type" value="Genomic_DNA"/>
</dbReference>
<keyword evidence="2" id="KW-1185">Reference proteome</keyword>
<name>A0A2A5T466_9GAMM</name>
<accession>A0A2A5T466</accession>
<evidence type="ECO:0000313" key="1">
    <source>
        <dbReference type="EMBL" id="PCS22959.1"/>
    </source>
</evidence>
<dbReference type="Proteomes" id="UP000219020">
    <property type="component" value="Unassembled WGS sequence"/>
</dbReference>
<comment type="caution">
    <text evidence="1">The sequence shown here is derived from an EMBL/GenBank/DDBJ whole genome shotgun (WGS) entry which is preliminary data.</text>
</comment>
<reference evidence="2" key="1">
    <citation type="submission" date="2017-04" db="EMBL/GenBank/DDBJ databases">
        <title>Genome evolution of the luminous symbionts of deep sea anglerfish.</title>
        <authorList>
            <person name="Hendry T.A."/>
        </authorList>
    </citation>
    <scope>NUCLEOTIDE SEQUENCE [LARGE SCALE GENOMIC DNA]</scope>
</reference>
<sequence>MFNKNPRAVVIPKSIWLSSADATFKMGPVYYKNMGNRL</sequence>
<protein>
    <submittedName>
        <fullName evidence="1">Uncharacterized protein</fullName>
    </submittedName>
</protein>
<evidence type="ECO:0000313" key="2">
    <source>
        <dbReference type="Proteomes" id="UP000219020"/>
    </source>
</evidence>
<dbReference type="AlphaFoldDB" id="A0A2A5T466"/>
<gene>
    <name evidence="1" type="ORF">BTN49_1517</name>
</gene>
<proteinExistence type="predicted"/>